<comment type="caution">
    <text evidence="2">The sequence shown here is derived from an EMBL/GenBank/DDBJ whole genome shotgun (WGS) entry which is preliminary data.</text>
</comment>
<evidence type="ECO:0000256" key="1">
    <source>
        <dbReference type="SAM" id="MobiDB-lite"/>
    </source>
</evidence>
<gene>
    <name evidence="2" type="ORF">S01H1_38421</name>
</gene>
<feature type="compositionally biased region" description="Polar residues" evidence="1">
    <location>
        <begin position="205"/>
        <end position="220"/>
    </location>
</feature>
<dbReference type="EMBL" id="BARS01024188">
    <property type="protein sequence ID" value="GAG04959.1"/>
    <property type="molecule type" value="Genomic_DNA"/>
</dbReference>
<feature type="region of interest" description="Disordered" evidence="1">
    <location>
        <begin position="200"/>
        <end position="226"/>
    </location>
</feature>
<feature type="non-terminal residue" evidence="2">
    <location>
        <position position="1"/>
    </location>
</feature>
<organism evidence="2">
    <name type="scientific">marine sediment metagenome</name>
    <dbReference type="NCBI Taxonomy" id="412755"/>
    <lineage>
        <taxon>unclassified sequences</taxon>
        <taxon>metagenomes</taxon>
        <taxon>ecological metagenomes</taxon>
    </lineage>
</organism>
<evidence type="ECO:0000313" key="2">
    <source>
        <dbReference type="EMBL" id="GAG04959.1"/>
    </source>
</evidence>
<accession>X0UGZ2</accession>
<sequence>PSAQFGQIMEELEKLGPEFTTIKQHIDMSLSAPMADAAEWAMTDEALKDTRRGLGMWDAPDDWLIQAGKLRGAPGPAEAVSASMLLNERLYKLNQNATPENEQHRKRLKKDIRTLSRDILGSPVALESSTLGGALELARDWQTIARGQGNPVGVGLDQQRVAMQPAGQELIERMVNLLETQVAIQADMAESSAVAAGAAIETAGNTSPQPVDPSSAQASANAIRGR</sequence>
<name>X0UGZ2_9ZZZZ</name>
<dbReference type="AlphaFoldDB" id="X0UGZ2"/>
<protein>
    <submittedName>
        <fullName evidence="2">Uncharacterized protein</fullName>
    </submittedName>
</protein>
<reference evidence="2" key="1">
    <citation type="journal article" date="2014" name="Front. Microbiol.">
        <title>High frequency of phylogenetically diverse reductive dehalogenase-homologous genes in deep subseafloor sedimentary metagenomes.</title>
        <authorList>
            <person name="Kawai M."/>
            <person name="Futagami T."/>
            <person name="Toyoda A."/>
            <person name="Takaki Y."/>
            <person name="Nishi S."/>
            <person name="Hori S."/>
            <person name="Arai W."/>
            <person name="Tsubouchi T."/>
            <person name="Morono Y."/>
            <person name="Uchiyama I."/>
            <person name="Ito T."/>
            <person name="Fujiyama A."/>
            <person name="Inagaki F."/>
            <person name="Takami H."/>
        </authorList>
    </citation>
    <scope>NUCLEOTIDE SEQUENCE</scope>
    <source>
        <strain evidence="2">Expedition CK06-06</strain>
    </source>
</reference>
<proteinExistence type="predicted"/>